<accession>A0A8S0TLB2</accession>
<sequence>MTIATNSSDGRGKRMAEESHNVFRSKRHKSSGSSSKVTAKKVEICDLDPSKTEKIMQYMIDAEYTKRIQPDLFRGDRRTGTSKERSIHGDSISTHMLQAVDELRKRFSIAVSELQSKKQTSISELDDMKSQMSCIKSNQHKKMNLIVHLQGEIHIDLLDIKSTMQVMSDSITIRISSSMDEVLNNVSQKFAVKPAKRV</sequence>
<evidence type="ECO:0000256" key="1">
    <source>
        <dbReference type="SAM" id="MobiDB-lite"/>
    </source>
</evidence>
<evidence type="ECO:0000313" key="2">
    <source>
        <dbReference type="EMBL" id="CAA3006748.1"/>
    </source>
</evidence>
<feature type="compositionally biased region" description="Basic and acidic residues" evidence="1">
    <location>
        <begin position="10"/>
        <end position="21"/>
    </location>
</feature>
<evidence type="ECO:0000313" key="3">
    <source>
        <dbReference type="Proteomes" id="UP000594638"/>
    </source>
</evidence>
<gene>
    <name evidence="2" type="ORF">OLEA9_A099182</name>
</gene>
<dbReference type="EMBL" id="CACTIH010007264">
    <property type="protein sequence ID" value="CAA3006748.1"/>
    <property type="molecule type" value="Genomic_DNA"/>
</dbReference>
<dbReference type="Gramene" id="OE9A099182T1">
    <property type="protein sequence ID" value="OE9A099182C1"/>
    <property type="gene ID" value="OE9A099182"/>
</dbReference>
<reference evidence="2 3" key="1">
    <citation type="submission" date="2019-12" db="EMBL/GenBank/DDBJ databases">
        <authorList>
            <person name="Alioto T."/>
            <person name="Alioto T."/>
            <person name="Gomez Garrido J."/>
        </authorList>
    </citation>
    <scope>NUCLEOTIDE SEQUENCE [LARGE SCALE GENOMIC DNA]</scope>
</reference>
<feature type="region of interest" description="Disordered" evidence="1">
    <location>
        <begin position="1"/>
        <end position="39"/>
    </location>
</feature>
<protein>
    <submittedName>
        <fullName evidence="2">Uncharacterized protein</fullName>
    </submittedName>
</protein>
<organism evidence="2 3">
    <name type="scientific">Olea europaea subsp. europaea</name>
    <dbReference type="NCBI Taxonomy" id="158383"/>
    <lineage>
        <taxon>Eukaryota</taxon>
        <taxon>Viridiplantae</taxon>
        <taxon>Streptophyta</taxon>
        <taxon>Embryophyta</taxon>
        <taxon>Tracheophyta</taxon>
        <taxon>Spermatophyta</taxon>
        <taxon>Magnoliopsida</taxon>
        <taxon>eudicotyledons</taxon>
        <taxon>Gunneridae</taxon>
        <taxon>Pentapetalae</taxon>
        <taxon>asterids</taxon>
        <taxon>lamiids</taxon>
        <taxon>Lamiales</taxon>
        <taxon>Oleaceae</taxon>
        <taxon>Oleeae</taxon>
        <taxon>Olea</taxon>
    </lineage>
</organism>
<name>A0A8S0TLB2_OLEEU</name>
<proteinExistence type="predicted"/>
<dbReference type="AlphaFoldDB" id="A0A8S0TLB2"/>
<dbReference type="Proteomes" id="UP000594638">
    <property type="component" value="Unassembled WGS sequence"/>
</dbReference>
<keyword evidence="3" id="KW-1185">Reference proteome</keyword>
<comment type="caution">
    <text evidence="2">The sequence shown here is derived from an EMBL/GenBank/DDBJ whole genome shotgun (WGS) entry which is preliminary data.</text>
</comment>